<organism evidence="2 3">
    <name type="scientific">Lyophyllum shimeji</name>
    <name type="common">Hon-shimeji</name>
    <name type="synonym">Tricholoma shimeji</name>
    <dbReference type="NCBI Taxonomy" id="47721"/>
    <lineage>
        <taxon>Eukaryota</taxon>
        <taxon>Fungi</taxon>
        <taxon>Dikarya</taxon>
        <taxon>Basidiomycota</taxon>
        <taxon>Agaricomycotina</taxon>
        <taxon>Agaricomycetes</taxon>
        <taxon>Agaricomycetidae</taxon>
        <taxon>Agaricales</taxon>
        <taxon>Tricholomatineae</taxon>
        <taxon>Lyophyllaceae</taxon>
        <taxon>Lyophyllum</taxon>
    </lineage>
</organism>
<name>A0A9P3UQW7_LYOSH</name>
<dbReference type="EMBL" id="BRPK01000011">
    <property type="protein sequence ID" value="GLB42053.1"/>
    <property type="molecule type" value="Genomic_DNA"/>
</dbReference>
<dbReference type="Proteomes" id="UP001063166">
    <property type="component" value="Unassembled WGS sequence"/>
</dbReference>
<dbReference type="InterPro" id="IPR000210">
    <property type="entry name" value="BTB/POZ_dom"/>
</dbReference>
<evidence type="ECO:0000313" key="2">
    <source>
        <dbReference type="EMBL" id="GLB42053.1"/>
    </source>
</evidence>
<gene>
    <name evidence="2" type="ORF">LshimejAT787_1100680</name>
</gene>
<proteinExistence type="predicted"/>
<sequence length="131" mass="14685">MIMRTNLNSLADAPHLPAKDNASNHKLTTPTIKKDESVYYDKGDIVLLSSPEDDVITAFKVDKVFLMRFSKVFEGMLETIPSDSVSSEDTYDGVPFVELQDKASDLASFLKALYDSSVIPLKRLQKPPFRQ</sequence>
<reference evidence="2" key="1">
    <citation type="submission" date="2022-07" db="EMBL/GenBank/DDBJ databases">
        <title>The genome of Lyophyllum shimeji provides insight into the initial evolution of ectomycorrhizal fungal genome.</title>
        <authorList>
            <person name="Kobayashi Y."/>
            <person name="Shibata T."/>
            <person name="Hirakawa H."/>
            <person name="Shigenobu S."/>
            <person name="Nishiyama T."/>
            <person name="Yamada A."/>
            <person name="Hasebe M."/>
            <person name="Kawaguchi M."/>
        </authorList>
    </citation>
    <scope>NUCLEOTIDE SEQUENCE</scope>
    <source>
        <strain evidence="2">AT787</strain>
    </source>
</reference>
<comment type="caution">
    <text evidence="2">The sequence shown here is derived from an EMBL/GenBank/DDBJ whole genome shotgun (WGS) entry which is preliminary data.</text>
</comment>
<keyword evidence="3" id="KW-1185">Reference proteome</keyword>
<evidence type="ECO:0000313" key="3">
    <source>
        <dbReference type="Proteomes" id="UP001063166"/>
    </source>
</evidence>
<accession>A0A9P3UQW7</accession>
<protein>
    <recommendedName>
        <fullName evidence="1">BTB domain-containing protein</fullName>
    </recommendedName>
</protein>
<feature type="domain" description="BTB" evidence="1">
    <location>
        <begin position="43"/>
        <end position="118"/>
    </location>
</feature>
<evidence type="ECO:0000259" key="1">
    <source>
        <dbReference type="PROSITE" id="PS50097"/>
    </source>
</evidence>
<dbReference type="AlphaFoldDB" id="A0A9P3UQW7"/>
<dbReference type="PROSITE" id="PS50097">
    <property type="entry name" value="BTB"/>
    <property type="match status" value="1"/>
</dbReference>
<dbReference type="OrthoDB" id="6359816at2759"/>